<dbReference type="PANTHER" id="PTHR46333">
    <property type="entry name" value="CYTOKINESIS PROTEIN 3"/>
    <property type="match status" value="1"/>
</dbReference>
<dbReference type="PROSITE" id="PS51257">
    <property type="entry name" value="PROKAR_LIPOPROTEIN"/>
    <property type="match status" value="1"/>
</dbReference>
<dbReference type="InterPro" id="IPR052557">
    <property type="entry name" value="CAP/Cytokinesis_protein"/>
</dbReference>
<protein>
    <recommendedName>
        <fullName evidence="1">Transglutaminase-like domain-containing protein</fullName>
    </recommendedName>
</protein>
<evidence type="ECO:0000313" key="2">
    <source>
        <dbReference type="EMBL" id="RGZ76503.1"/>
    </source>
</evidence>
<name>A0A413PKB7_9FIRM</name>
<dbReference type="EMBL" id="QSEP01000189">
    <property type="protein sequence ID" value="RGZ76503.1"/>
    <property type="molecule type" value="Genomic_DNA"/>
</dbReference>
<dbReference type="GO" id="GO:0005737">
    <property type="term" value="C:cytoplasm"/>
    <property type="evidence" value="ECO:0007669"/>
    <property type="project" value="TreeGrafter"/>
</dbReference>
<dbReference type="RefSeq" id="WP_118329834.1">
    <property type="nucleotide sequence ID" value="NZ_QSEP01000189.1"/>
</dbReference>
<gene>
    <name evidence="2" type="ORF">DW972_15130</name>
</gene>
<accession>A0A413PKB7</accession>
<proteinExistence type="predicted"/>
<reference evidence="2 3" key="1">
    <citation type="submission" date="2018-08" db="EMBL/GenBank/DDBJ databases">
        <title>A genome reference for cultivated species of the human gut microbiota.</title>
        <authorList>
            <person name="Zou Y."/>
            <person name="Xue W."/>
            <person name="Luo G."/>
        </authorList>
    </citation>
    <scope>NUCLEOTIDE SEQUENCE [LARGE SCALE GENOMIC DNA]</scope>
    <source>
        <strain evidence="2 3">AM48-23BH</strain>
    </source>
</reference>
<organism evidence="2 3">
    <name type="scientific">Anaerobutyricum hallii</name>
    <dbReference type="NCBI Taxonomy" id="39488"/>
    <lineage>
        <taxon>Bacteria</taxon>
        <taxon>Bacillati</taxon>
        <taxon>Bacillota</taxon>
        <taxon>Clostridia</taxon>
        <taxon>Lachnospirales</taxon>
        <taxon>Lachnospiraceae</taxon>
        <taxon>Anaerobutyricum</taxon>
    </lineage>
</organism>
<dbReference type="SMART" id="SM00460">
    <property type="entry name" value="TGc"/>
    <property type="match status" value="1"/>
</dbReference>
<evidence type="ECO:0000259" key="1">
    <source>
        <dbReference type="SMART" id="SM00460"/>
    </source>
</evidence>
<feature type="domain" description="Transglutaminase-like" evidence="1">
    <location>
        <begin position="185"/>
        <end position="241"/>
    </location>
</feature>
<dbReference type="AlphaFoldDB" id="A0A413PKB7"/>
<dbReference type="Pfam" id="PF01841">
    <property type="entry name" value="Transglut_core"/>
    <property type="match status" value="1"/>
</dbReference>
<comment type="caution">
    <text evidence="2">The sequence shown here is derived from an EMBL/GenBank/DDBJ whole genome shotgun (WGS) entry which is preliminary data.</text>
</comment>
<dbReference type="Gene3D" id="3.10.620.30">
    <property type="match status" value="1"/>
</dbReference>
<sequence>MKRKIILLLVTLWISIFIISGCSMMPHLNASAQTVIDTKKELLAEIENALSSGKTKISFVTSDLDQTDFDTLNQNIEGFYGVVKEYQIKSVKFLNKSYVTLNCEISDNYYVEKAFFDEEDIPEERDKARDLYEACKSFLTSLQSKKRSDYEKEKLIHDYIVSNVAYGYPGGKKEPEGDAYSAYGALVLKKAVCNGYAEGMKLLCDLSGVTCKMISGTADGEKHAWNLIKLDKEWYHADLTWDDPEPDETSRIMYPYFNVMIHR</sequence>
<dbReference type="PANTHER" id="PTHR46333:SF2">
    <property type="entry name" value="CYTOKINESIS PROTEIN 3"/>
    <property type="match status" value="1"/>
</dbReference>
<evidence type="ECO:0000313" key="3">
    <source>
        <dbReference type="Proteomes" id="UP000286561"/>
    </source>
</evidence>
<dbReference type="InterPro" id="IPR002931">
    <property type="entry name" value="Transglutaminase-like"/>
</dbReference>
<dbReference type="SUPFAM" id="SSF54001">
    <property type="entry name" value="Cysteine proteinases"/>
    <property type="match status" value="1"/>
</dbReference>
<dbReference type="InterPro" id="IPR038765">
    <property type="entry name" value="Papain-like_cys_pep_sf"/>
</dbReference>
<dbReference type="Proteomes" id="UP000286561">
    <property type="component" value="Unassembled WGS sequence"/>
</dbReference>